<keyword evidence="1" id="KW-0808">Transferase</keyword>
<dbReference type="InterPro" id="IPR000719">
    <property type="entry name" value="Prot_kinase_dom"/>
</dbReference>
<dbReference type="PANTHER" id="PTHR48013">
    <property type="entry name" value="DUAL SPECIFICITY MITOGEN-ACTIVATED PROTEIN KINASE KINASE 5-RELATED"/>
    <property type="match status" value="1"/>
</dbReference>
<dbReference type="EC" id="2.7.12.2" evidence="6"/>
<comment type="catalytic activity">
    <reaction evidence="7">
        <text>L-seryl-[protein] + ATP = O-phospho-L-seryl-[protein] + ADP + H(+)</text>
        <dbReference type="Rhea" id="RHEA:17989"/>
        <dbReference type="Rhea" id="RHEA-COMP:9863"/>
        <dbReference type="Rhea" id="RHEA-COMP:11604"/>
        <dbReference type="ChEBI" id="CHEBI:15378"/>
        <dbReference type="ChEBI" id="CHEBI:29999"/>
        <dbReference type="ChEBI" id="CHEBI:30616"/>
        <dbReference type="ChEBI" id="CHEBI:83421"/>
        <dbReference type="ChEBI" id="CHEBI:456216"/>
        <dbReference type="EC" id="2.7.12.2"/>
    </reaction>
</comment>
<evidence type="ECO:0000313" key="11">
    <source>
        <dbReference type="EMBL" id="CUA70520.1"/>
    </source>
</evidence>
<evidence type="ECO:0000256" key="1">
    <source>
        <dbReference type="ARBA" id="ARBA00022679"/>
    </source>
</evidence>
<evidence type="ECO:0000256" key="2">
    <source>
        <dbReference type="ARBA" id="ARBA00022741"/>
    </source>
</evidence>
<dbReference type="GO" id="GO:0005524">
    <property type="term" value="F:ATP binding"/>
    <property type="evidence" value="ECO:0007669"/>
    <property type="project" value="UniProtKB-KW"/>
</dbReference>
<keyword evidence="3" id="KW-0418">Kinase</keyword>
<evidence type="ECO:0000256" key="8">
    <source>
        <dbReference type="ARBA" id="ARBA00049299"/>
    </source>
</evidence>
<keyword evidence="2" id="KW-0547">Nucleotide-binding</keyword>
<reference evidence="11 12" key="1">
    <citation type="submission" date="2015-07" db="EMBL/GenBank/DDBJ databases">
        <authorList>
            <person name="Noorani M."/>
        </authorList>
    </citation>
    <scope>NUCLEOTIDE SEQUENCE [LARGE SCALE GENOMIC DNA]</scope>
    <source>
        <strain evidence="11">BBA 69670</strain>
    </source>
</reference>
<dbReference type="PANTHER" id="PTHR48013:SF9">
    <property type="entry name" value="DUAL SPECIFICITY MITOGEN-ACTIVATED PROTEIN KINASE KINASE 5"/>
    <property type="match status" value="1"/>
</dbReference>
<sequence>MSEVSSLVFSESSNSRLGSIRWLAPEILLEEVDKKTTQSDVYALGMTILEIFTGDVPYPECRQDFKVLKTIERGTLPTRPMEQLKDDEQGNKMWQLLLDCWKREAAGRPSSGQVFDTLEFHICKM</sequence>
<accession>A0A0K6FW70</accession>
<name>A0A0K6FW70_9AGAM</name>
<dbReference type="Proteomes" id="UP000044841">
    <property type="component" value="Unassembled WGS sequence"/>
</dbReference>
<dbReference type="InterPro" id="IPR011009">
    <property type="entry name" value="Kinase-like_dom_sf"/>
</dbReference>
<proteinExistence type="inferred from homology"/>
<evidence type="ECO:0000256" key="3">
    <source>
        <dbReference type="ARBA" id="ARBA00022777"/>
    </source>
</evidence>
<dbReference type="PROSITE" id="PS50011">
    <property type="entry name" value="PROTEIN_KINASE_DOM"/>
    <property type="match status" value="1"/>
</dbReference>
<keyword evidence="12" id="KW-1185">Reference proteome</keyword>
<feature type="domain" description="Protein kinase" evidence="10">
    <location>
        <begin position="1"/>
        <end position="121"/>
    </location>
</feature>
<comment type="catalytic activity">
    <reaction evidence="8">
        <text>L-threonyl-[protein] + ATP = O-phospho-L-threonyl-[protein] + ADP + H(+)</text>
        <dbReference type="Rhea" id="RHEA:46608"/>
        <dbReference type="Rhea" id="RHEA-COMP:11060"/>
        <dbReference type="Rhea" id="RHEA-COMP:11605"/>
        <dbReference type="ChEBI" id="CHEBI:15378"/>
        <dbReference type="ChEBI" id="CHEBI:30013"/>
        <dbReference type="ChEBI" id="CHEBI:30616"/>
        <dbReference type="ChEBI" id="CHEBI:61977"/>
        <dbReference type="ChEBI" id="CHEBI:456216"/>
        <dbReference type="EC" id="2.7.12.2"/>
    </reaction>
</comment>
<evidence type="ECO:0000256" key="7">
    <source>
        <dbReference type="ARBA" id="ARBA00049014"/>
    </source>
</evidence>
<evidence type="ECO:0000256" key="4">
    <source>
        <dbReference type="ARBA" id="ARBA00022840"/>
    </source>
</evidence>
<gene>
    <name evidence="11" type="ORF">RSOLAG22IIIB_08936</name>
</gene>
<dbReference type="GO" id="GO:0004708">
    <property type="term" value="F:MAP kinase kinase activity"/>
    <property type="evidence" value="ECO:0007669"/>
    <property type="project" value="UniProtKB-EC"/>
</dbReference>
<dbReference type="AlphaFoldDB" id="A0A0K6FW70"/>
<organism evidence="11 12">
    <name type="scientific">Rhizoctonia solani</name>
    <dbReference type="NCBI Taxonomy" id="456999"/>
    <lineage>
        <taxon>Eukaryota</taxon>
        <taxon>Fungi</taxon>
        <taxon>Dikarya</taxon>
        <taxon>Basidiomycota</taxon>
        <taxon>Agaricomycotina</taxon>
        <taxon>Agaricomycetes</taxon>
        <taxon>Cantharellales</taxon>
        <taxon>Ceratobasidiaceae</taxon>
        <taxon>Rhizoctonia</taxon>
    </lineage>
</organism>
<dbReference type="InterPro" id="IPR001245">
    <property type="entry name" value="Ser-Thr/Tyr_kinase_cat_dom"/>
</dbReference>
<comment type="similarity">
    <text evidence="5">Belongs to the protein kinase superfamily. STE Ser/Thr protein kinase family. MAP kinase kinase subfamily.</text>
</comment>
<dbReference type="Gene3D" id="1.10.510.10">
    <property type="entry name" value="Transferase(Phosphotransferase) domain 1"/>
    <property type="match status" value="1"/>
</dbReference>
<dbReference type="EMBL" id="CYGV01001125">
    <property type="protein sequence ID" value="CUA70520.1"/>
    <property type="molecule type" value="Genomic_DNA"/>
</dbReference>
<evidence type="ECO:0000256" key="5">
    <source>
        <dbReference type="ARBA" id="ARBA00038035"/>
    </source>
</evidence>
<keyword evidence="4" id="KW-0067">ATP-binding</keyword>
<protein>
    <recommendedName>
        <fullName evidence="6">mitogen-activated protein kinase kinase</fullName>
        <ecNumber evidence="6">2.7.12.2</ecNumber>
    </recommendedName>
</protein>
<dbReference type="Pfam" id="PF07714">
    <property type="entry name" value="PK_Tyr_Ser-Thr"/>
    <property type="match status" value="1"/>
</dbReference>
<comment type="catalytic activity">
    <reaction evidence="9">
        <text>L-tyrosyl-[protein] + ATP = O-phospho-L-tyrosyl-[protein] + ADP + H(+)</text>
        <dbReference type="Rhea" id="RHEA:10596"/>
        <dbReference type="Rhea" id="RHEA-COMP:10136"/>
        <dbReference type="Rhea" id="RHEA-COMP:20101"/>
        <dbReference type="ChEBI" id="CHEBI:15378"/>
        <dbReference type="ChEBI" id="CHEBI:30616"/>
        <dbReference type="ChEBI" id="CHEBI:46858"/>
        <dbReference type="ChEBI" id="CHEBI:61978"/>
        <dbReference type="ChEBI" id="CHEBI:456216"/>
        <dbReference type="EC" id="2.7.12.2"/>
    </reaction>
</comment>
<evidence type="ECO:0000256" key="6">
    <source>
        <dbReference type="ARBA" id="ARBA00038999"/>
    </source>
</evidence>
<dbReference type="SUPFAM" id="SSF56112">
    <property type="entry name" value="Protein kinase-like (PK-like)"/>
    <property type="match status" value="1"/>
</dbReference>
<evidence type="ECO:0000313" key="12">
    <source>
        <dbReference type="Proteomes" id="UP000044841"/>
    </source>
</evidence>
<evidence type="ECO:0000256" key="9">
    <source>
        <dbReference type="ARBA" id="ARBA00051693"/>
    </source>
</evidence>
<evidence type="ECO:0000259" key="10">
    <source>
        <dbReference type="PROSITE" id="PS50011"/>
    </source>
</evidence>